<dbReference type="PRINTS" id="PR00742">
    <property type="entry name" value="GLHYDRLASE35"/>
</dbReference>
<dbReference type="InterPro" id="IPR017853">
    <property type="entry name" value="GH"/>
</dbReference>
<dbReference type="SUPFAM" id="SSF51445">
    <property type="entry name" value="(Trans)glycosidases"/>
    <property type="match status" value="1"/>
</dbReference>
<dbReference type="KEGG" id="bcv:Bcav_3398"/>
<gene>
    <name evidence="5" type="ordered locus">Bcav_3398</name>
</gene>
<organism evidence="5 6">
    <name type="scientific">Beutenbergia cavernae (strain ATCC BAA-8 / DSM 12333 / CCUG 43141 / JCM 11478 / NBRC 16432 / NCIMB 13614 / HKI 0122)</name>
    <dbReference type="NCBI Taxonomy" id="471853"/>
    <lineage>
        <taxon>Bacteria</taxon>
        <taxon>Bacillati</taxon>
        <taxon>Actinomycetota</taxon>
        <taxon>Actinomycetes</taxon>
        <taxon>Micrococcales</taxon>
        <taxon>Beutenbergiaceae</taxon>
        <taxon>Beutenbergia</taxon>
    </lineage>
</organism>
<feature type="domain" description="Glycoside hydrolase 35 catalytic" evidence="3">
    <location>
        <begin position="17"/>
        <end position="185"/>
    </location>
</feature>
<keyword evidence="5" id="KW-0378">Hydrolase</keyword>
<dbReference type="GO" id="GO:0004553">
    <property type="term" value="F:hydrolase activity, hydrolyzing O-glycosyl compounds"/>
    <property type="evidence" value="ECO:0007669"/>
    <property type="project" value="InterPro"/>
</dbReference>
<protein>
    <submittedName>
        <fullName evidence="5">Glycoside hydrolase family 35</fullName>
    </submittedName>
</protein>
<reference evidence="5 6" key="1">
    <citation type="journal article" date="2009" name="Stand. Genomic Sci.">
        <title>Complete genome sequence of Beutenbergia cavernae type strain (HKI 0122).</title>
        <authorList>
            <person name="Land M."/>
            <person name="Pukall R."/>
            <person name="Abt B."/>
            <person name="Goker M."/>
            <person name="Rohde M."/>
            <person name="Glavina Del Rio T."/>
            <person name="Tice H."/>
            <person name="Copeland A."/>
            <person name="Cheng J.F."/>
            <person name="Lucas S."/>
            <person name="Chen F."/>
            <person name="Nolan M."/>
            <person name="Bruce D."/>
            <person name="Goodwin L."/>
            <person name="Pitluck S."/>
            <person name="Ivanova N."/>
            <person name="Mavromatis K."/>
            <person name="Ovchinnikova G."/>
            <person name="Pati A."/>
            <person name="Chen A."/>
            <person name="Palaniappan K."/>
            <person name="Hauser L."/>
            <person name="Chang Y.J."/>
            <person name="Jefferies C.C."/>
            <person name="Saunders E."/>
            <person name="Brettin T."/>
            <person name="Detter J.C."/>
            <person name="Han C."/>
            <person name="Chain P."/>
            <person name="Bristow J."/>
            <person name="Eisen J.A."/>
            <person name="Markowitz V."/>
            <person name="Hugenholtz P."/>
            <person name="Kyrpides N.C."/>
            <person name="Klenk H.P."/>
            <person name="Lapidus A."/>
        </authorList>
    </citation>
    <scope>NUCLEOTIDE SEQUENCE [LARGE SCALE GENOMIC DNA]</scope>
    <source>
        <strain evidence="6">ATCC BAA-8 / DSM 12333 / NBRC 16432</strain>
    </source>
</reference>
<dbReference type="Proteomes" id="UP000007962">
    <property type="component" value="Chromosome"/>
</dbReference>
<dbReference type="HOGENOM" id="CLU_395770_0_0_11"/>
<dbReference type="InterPro" id="IPR001944">
    <property type="entry name" value="Glycoside_Hdrlase_35"/>
</dbReference>
<dbReference type="Pfam" id="PF22369">
    <property type="entry name" value="GLMA_2nd"/>
    <property type="match status" value="1"/>
</dbReference>
<dbReference type="InterPro" id="IPR031330">
    <property type="entry name" value="Gly_Hdrlase_35_cat"/>
</dbReference>
<dbReference type="OrthoDB" id="9813184at2"/>
<dbReference type="CAZy" id="GH35">
    <property type="family name" value="Glycoside Hydrolase Family 35"/>
</dbReference>
<dbReference type="AlphaFoldDB" id="C5C215"/>
<dbReference type="Gene3D" id="3.20.20.80">
    <property type="entry name" value="Glycosidases"/>
    <property type="match status" value="1"/>
</dbReference>
<evidence type="ECO:0000313" key="6">
    <source>
        <dbReference type="Proteomes" id="UP000007962"/>
    </source>
</evidence>
<keyword evidence="6" id="KW-1185">Reference proteome</keyword>
<sequence length="837" mass="88642">MSVSRPRTVRLAQGRIEIDGVPRLVLAGEVHYFRTERAEWPARLRDVVDAGLDTVATYVPWIFHELPDGTLDLSGATRPERDLAAYLDLANAAGLDVLVRPGPFVMAELKNEGIPYRVYADHPEIQPVGWSGRPAPTRDADLLAPAFLTAGLAWFDGVLDVVLPRLASRGGPVTGIQLDNEVGMLAWVTNTPHLTDAACADLRGWLSERYDATEIARRTGAPVGASDADFATAVRAGGTDGGDELALHHDVGLFHRDRFARYLRALEDRARERGVDVPLVVNVHGSDAGRATTFGIGISQLAQAYRGRPQVAAGWDLYLGDLDVGNAADLYVVGAQLHAVNDPDQPLTALEFEAGNGDYGEALERLVPPSALDLKTRLALAQETRLLNYYLFAGGRNPRLDVAVGDGNDRLAFTGERHGFAAPIDPEGRRTAGFDGVRDVVRRARALGGVLAAGQEEHDDVVLGFVGDHYLTEYAHPDATGRQEQRTAVERYRGLGERSVLGRGLLYGGFSFGALDLQAHADPGGPWAAGAALRSWEPGSGPVVALATSRVLGAPVQELLARHVLAGGRLLLVGRLPEVDDAGAPCRILADALGVADAGEAAEAPGYFPSVRTAGALARVRDVEVRVSGLQRLDVPEGADVLLTEVGRGGPVAAHVRAGRGSAVVVGCDYPCHLDVWRELLGVLGVRPRIGHDAVDPGLVATTSAHPDGRVLHLVNVAGYPLAPALSLDGAPVAGGRAVEVAARTGLMLPIGLRVGGWHVAFSTAELLEAGDGVLRLAPTQSEDVVRLRDLAQAPRAVLPDGAGVPFAATDEPGAWELVLPRSAHADRPFEVRGGRE</sequence>
<dbReference type="InterPro" id="IPR029062">
    <property type="entry name" value="Class_I_gatase-like"/>
</dbReference>
<dbReference type="STRING" id="471853.Bcav_3398"/>
<dbReference type="Pfam" id="PF01301">
    <property type="entry name" value="Glyco_hydro_35"/>
    <property type="match status" value="1"/>
</dbReference>
<evidence type="ECO:0000259" key="4">
    <source>
        <dbReference type="Pfam" id="PF22369"/>
    </source>
</evidence>
<evidence type="ECO:0000259" key="3">
    <source>
        <dbReference type="Pfam" id="PF01301"/>
    </source>
</evidence>
<evidence type="ECO:0000256" key="2">
    <source>
        <dbReference type="RuleBase" id="RU003679"/>
    </source>
</evidence>
<feature type="domain" description="GLMA-like second" evidence="4">
    <location>
        <begin position="538"/>
        <end position="626"/>
    </location>
</feature>
<dbReference type="RefSeq" id="WP_015883877.1">
    <property type="nucleotide sequence ID" value="NC_012669.1"/>
</dbReference>
<accession>C5C215</accession>
<dbReference type="GO" id="GO:0005975">
    <property type="term" value="P:carbohydrate metabolic process"/>
    <property type="evidence" value="ECO:0007669"/>
    <property type="project" value="InterPro"/>
</dbReference>
<dbReference type="Gene3D" id="3.40.50.880">
    <property type="match status" value="1"/>
</dbReference>
<dbReference type="PANTHER" id="PTHR23421">
    <property type="entry name" value="BETA-GALACTOSIDASE RELATED"/>
    <property type="match status" value="1"/>
</dbReference>
<name>C5C215_BEUC1</name>
<proteinExistence type="inferred from homology"/>
<evidence type="ECO:0000313" key="5">
    <source>
        <dbReference type="EMBL" id="ACQ81640.1"/>
    </source>
</evidence>
<evidence type="ECO:0000256" key="1">
    <source>
        <dbReference type="ARBA" id="ARBA00009809"/>
    </source>
</evidence>
<dbReference type="eggNOG" id="COG1874">
    <property type="taxonomic scope" value="Bacteria"/>
</dbReference>
<dbReference type="InterPro" id="IPR054746">
    <property type="entry name" value="GLMA-like_second"/>
</dbReference>
<comment type="similarity">
    <text evidence="1 2">Belongs to the glycosyl hydrolase 35 family.</text>
</comment>
<dbReference type="EMBL" id="CP001618">
    <property type="protein sequence ID" value="ACQ81640.1"/>
    <property type="molecule type" value="Genomic_DNA"/>
</dbReference>